<organism evidence="1 2">
    <name type="scientific">Escherichia phage ESCO13</name>
    <dbReference type="NCBI Taxonomy" id="1881104"/>
    <lineage>
        <taxon>Viruses</taxon>
        <taxon>Duplodnaviria</taxon>
        <taxon>Heunggongvirae</taxon>
        <taxon>Uroviricota</taxon>
        <taxon>Caudoviricetes</taxon>
        <taxon>Stephanstirmvirinae</taxon>
        <taxon>Phapecoctavirus</taxon>
        <taxon>Phapecoctavirus ESCO13</taxon>
    </lineage>
</organism>
<dbReference type="EMBL" id="KX552041">
    <property type="protein sequence ID" value="AOQ27197.1"/>
    <property type="molecule type" value="Genomic_DNA"/>
</dbReference>
<sequence length="44" mass="5105">MSKKLFNIRENRDGSFSVVNEFNVSVGTFITKRQAEQVRDTLNK</sequence>
<proteinExistence type="predicted"/>
<name>A0A1D7XFY2_9CAUD</name>
<evidence type="ECO:0000313" key="2">
    <source>
        <dbReference type="Proteomes" id="UP000225358"/>
    </source>
</evidence>
<evidence type="ECO:0000313" key="1">
    <source>
        <dbReference type="EMBL" id="AOQ27197.1"/>
    </source>
</evidence>
<reference evidence="1" key="1">
    <citation type="submission" date="2017-02" db="EMBL/GenBank/DDBJ databases">
        <title>Complete genome sequence of two Escherichia coli phages, vB_EcoM_ ESCO5 and vB_EcoM_ESCO13, which are related to phAPEC8.</title>
        <authorList>
            <person name="Trotereau A."/>
            <person name="Gonnet M."/>
            <person name="Viardot A."/>
            <person name="Lalmanach A.-C."/>
            <person name="Guabiraba R."/>
            <person name="Chanteloup N."/>
            <person name="Schouler C."/>
        </authorList>
    </citation>
    <scope>NUCLEOTIDE SEQUENCE [LARGE SCALE GENOMIC DNA]</scope>
</reference>
<accession>A0A1D7XFY2</accession>
<dbReference type="Proteomes" id="UP000225358">
    <property type="component" value="Segment"/>
</dbReference>
<keyword evidence="2" id="KW-1185">Reference proteome</keyword>
<evidence type="ECO:0008006" key="3">
    <source>
        <dbReference type="Google" id="ProtNLM"/>
    </source>
</evidence>
<gene>
    <name evidence="1" type="ORF">ESCO13_00058</name>
</gene>
<protein>
    <recommendedName>
        <fullName evidence="3">SPOR domain-containing protein</fullName>
    </recommendedName>
</protein>